<keyword evidence="10" id="KW-1185">Reference proteome</keyword>
<dbReference type="Pfam" id="PF10162">
    <property type="entry name" value="G8"/>
    <property type="match status" value="1"/>
</dbReference>
<evidence type="ECO:0000256" key="1">
    <source>
        <dbReference type="ARBA" id="ARBA00007586"/>
    </source>
</evidence>
<keyword evidence="5" id="KW-0326">Glycosidase</keyword>
<organism evidence="9 10">
    <name type="scientific">Polysphondylium violaceum</name>
    <dbReference type="NCBI Taxonomy" id="133409"/>
    <lineage>
        <taxon>Eukaryota</taxon>
        <taxon>Amoebozoa</taxon>
        <taxon>Evosea</taxon>
        <taxon>Eumycetozoa</taxon>
        <taxon>Dictyostelia</taxon>
        <taxon>Dictyosteliales</taxon>
        <taxon>Dictyosteliaceae</taxon>
        <taxon>Polysphondylium</taxon>
    </lineage>
</organism>
<dbReference type="EMBL" id="AJWJ01000001">
    <property type="protein sequence ID" value="KAF2078654.1"/>
    <property type="molecule type" value="Genomic_DNA"/>
</dbReference>
<keyword evidence="6" id="KW-0812">Transmembrane</keyword>
<dbReference type="PANTHER" id="PTHR15535">
    <property type="entry name" value="TRANSMEMBRANE PROTEIN 2-RELATED"/>
    <property type="match status" value="1"/>
</dbReference>
<evidence type="ECO:0000256" key="2">
    <source>
        <dbReference type="ARBA" id="ARBA00022729"/>
    </source>
</evidence>
<protein>
    <recommendedName>
        <fullName evidence="8">G8 domain-containing protein</fullName>
    </recommendedName>
</protein>
<keyword evidence="2 7" id="KW-0732">Signal</keyword>
<dbReference type="Proteomes" id="UP000695562">
    <property type="component" value="Unassembled WGS sequence"/>
</dbReference>
<gene>
    <name evidence="9" type="ORF">CYY_000025</name>
</gene>
<feature type="chain" id="PRO_5035233489" description="G8 domain-containing protein" evidence="7">
    <location>
        <begin position="19"/>
        <end position="987"/>
    </location>
</feature>
<evidence type="ECO:0000256" key="6">
    <source>
        <dbReference type="SAM" id="Phobius"/>
    </source>
</evidence>
<evidence type="ECO:0000256" key="3">
    <source>
        <dbReference type="ARBA" id="ARBA00022801"/>
    </source>
</evidence>
<evidence type="ECO:0000256" key="5">
    <source>
        <dbReference type="ARBA" id="ARBA00023295"/>
    </source>
</evidence>
<sequence>MITKILSILFLFIYLINAQCNGPDTQSDLKPWSYGTSWITGRYPVNGEDVVLKNGTKLLLDVSTARLNTLTIQAGAALVFSSRNGPIELIANAIIVQGRLDIGDDNCRYNGTATITLTGQDGVGYSNPDFGQKFLGVMAGGKLEIHGQMTYPIPTWVKLAKTATSADNIINVDTDVSKWPVGSTIVVGSTDFDMYQSEQAKIVACPTCTAYQIKLNKTLDYYHFGAITYGIDQRAEVGLLTKNIVIRGEMQPSCNGSKLCAFFNFDTFGGHVMIMKDFGSAHIQGVELYNMGQTYHLARYPIHFHMCGDVDTGNYASWPSFVKDNSIHHTFSRCLTIHGTSGLVVVNNFAYDNIGHCYFFEDGSEQRNYLDSNVGLLTKSGYVLPSDRNCALCSFVTPTDFNGQPTSCSECNGVSTFWITNPNNYFRNNIAGGSERNGFWFLFPPNPSGLSEPLYPNVHPDRTPLGSFVSNKAHSNVNTGLNIDQSQQIVQPSASLPYQYMSLTYGRYKPRVDPTNWDSARAPAYFYDFSAYKNKWIGLWARGGDLIFDNCKFADNAISATLAQEGTMPADYGSSQSIKNSIFVAESENIGQASNGINTYAGRTIPAYQQMNQKGVEVYDGPTSVSNSVFYNYNTDGIRNISAIAWFNNDDWYFNPRNSFYGNSFVNSNLRVYNPWFSVPGDGYKNQVFRDIDGTVTGSQNSYVVPNNLYFTSSKSTFKSNWNMSVTTEKVASFFIYNKNLAASKIPSGVSGVIMIRDEYPKYRHALFGVPNNSPRDTFMPLVYAGKSYTMHFTHPTPPYLQIQQTNFDQGDSVVVGICYPTWGVTFNIIKQQVIPGQEWRTDNPTSTVKLGSSLWAVQNDATGTTAFYDSSTGLLFLRFIQNTASQWANYCPDAGCESFIIKITGSGVNTNTGDCSAAAYPLYAKLQNQNNGACDGELDECGVCNGDGRSCVKGDSSKTNQSNSKKSLISFVITFLFSLFSIFLLN</sequence>
<dbReference type="InterPro" id="IPR052252">
    <property type="entry name" value="CEMIP/CEMIP2"/>
</dbReference>
<dbReference type="InterPro" id="IPR055400">
    <property type="entry name" value="CEMIP_X"/>
</dbReference>
<comment type="similarity">
    <text evidence="1">Belongs to the CEMIP family.</text>
</comment>
<dbReference type="AlphaFoldDB" id="A0A8J4Q5F0"/>
<feature type="transmembrane region" description="Helical" evidence="6">
    <location>
        <begin position="968"/>
        <end position="986"/>
    </location>
</feature>
<dbReference type="InterPro" id="IPR055401">
    <property type="entry name" value="CEMIP_beta-hel_dom"/>
</dbReference>
<keyword evidence="6" id="KW-1133">Transmembrane helix</keyword>
<dbReference type="InterPro" id="IPR019316">
    <property type="entry name" value="G8_domain"/>
</dbReference>
<dbReference type="Pfam" id="PF24606">
    <property type="entry name" value="CEMIP_beta-hel"/>
    <property type="match status" value="1"/>
</dbReference>
<reference evidence="9" key="1">
    <citation type="submission" date="2020-01" db="EMBL/GenBank/DDBJ databases">
        <title>Development of genomics and gene disruption for Polysphondylium violaceum indicates a role for the polyketide synthase stlB in stalk morphogenesis.</title>
        <authorList>
            <person name="Narita B."/>
            <person name="Kawabe Y."/>
            <person name="Kin K."/>
            <person name="Saito T."/>
            <person name="Gibbs R."/>
            <person name="Kuspa A."/>
            <person name="Muzny D."/>
            <person name="Queller D."/>
            <person name="Richards S."/>
            <person name="Strassman J."/>
            <person name="Sucgang R."/>
            <person name="Worley K."/>
            <person name="Schaap P."/>
        </authorList>
    </citation>
    <scope>NUCLEOTIDE SEQUENCE</scope>
    <source>
        <strain evidence="9">QSvi11</strain>
    </source>
</reference>
<dbReference type="OrthoDB" id="14714at2759"/>
<evidence type="ECO:0000256" key="4">
    <source>
        <dbReference type="ARBA" id="ARBA00023180"/>
    </source>
</evidence>
<dbReference type="Pfam" id="PF24605">
    <property type="entry name" value="CEMIP_X"/>
    <property type="match status" value="1"/>
</dbReference>
<evidence type="ECO:0000259" key="8">
    <source>
        <dbReference type="PROSITE" id="PS51484"/>
    </source>
</evidence>
<keyword evidence="6" id="KW-0472">Membrane</keyword>
<dbReference type="PANTHER" id="PTHR15535:SF17">
    <property type="entry name" value="TRANSMEMBRANE PROTEIN"/>
    <property type="match status" value="1"/>
</dbReference>
<keyword evidence="4" id="KW-0325">Glycoprotein</keyword>
<dbReference type="GO" id="GO:0016798">
    <property type="term" value="F:hydrolase activity, acting on glycosyl bonds"/>
    <property type="evidence" value="ECO:0007669"/>
    <property type="project" value="UniProtKB-KW"/>
</dbReference>
<evidence type="ECO:0000313" key="9">
    <source>
        <dbReference type="EMBL" id="KAF2078654.1"/>
    </source>
</evidence>
<keyword evidence="3" id="KW-0378">Hydrolase</keyword>
<feature type="domain" description="G8" evidence="8">
    <location>
        <begin position="36"/>
        <end position="161"/>
    </location>
</feature>
<comment type="caution">
    <text evidence="9">The sequence shown here is derived from an EMBL/GenBank/DDBJ whole genome shotgun (WGS) entry which is preliminary data.</text>
</comment>
<evidence type="ECO:0000256" key="7">
    <source>
        <dbReference type="SAM" id="SignalP"/>
    </source>
</evidence>
<dbReference type="SMART" id="SM01225">
    <property type="entry name" value="G8"/>
    <property type="match status" value="1"/>
</dbReference>
<evidence type="ECO:0000313" key="10">
    <source>
        <dbReference type="Proteomes" id="UP000695562"/>
    </source>
</evidence>
<feature type="signal peptide" evidence="7">
    <location>
        <begin position="1"/>
        <end position="18"/>
    </location>
</feature>
<dbReference type="PROSITE" id="PS51484">
    <property type="entry name" value="G8"/>
    <property type="match status" value="1"/>
</dbReference>
<accession>A0A8J4Q5F0</accession>
<proteinExistence type="inferred from homology"/>
<name>A0A8J4Q5F0_9MYCE</name>